<name>A0A402C316_RHOWR</name>
<keyword evidence="2" id="KW-1185">Reference proteome</keyword>
<sequence length="51" mass="5538">MHYAVLFRGRGLSRYRAGGTFEGGQLRTELSAPGLSEAGPDVPYVMLQPLD</sequence>
<evidence type="ECO:0000313" key="1">
    <source>
        <dbReference type="EMBL" id="GCE37967.1"/>
    </source>
</evidence>
<gene>
    <name evidence="1" type="ORF">Rhow_000851</name>
</gene>
<evidence type="ECO:0000313" key="2">
    <source>
        <dbReference type="Proteomes" id="UP000287519"/>
    </source>
</evidence>
<dbReference type="AlphaFoldDB" id="A0A402C316"/>
<dbReference type="Proteomes" id="UP000287519">
    <property type="component" value="Unassembled WGS sequence"/>
</dbReference>
<organism evidence="1 2">
    <name type="scientific">Rhodococcus wratislaviensis</name>
    <name type="common">Tsukamurella wratislaviensis</name>
    <dbReference type="NCBI Taxonomy" id="44752"/>
    <lineage>
        <taxon>Bacteria</taxon>
        <taxon>Bacillati</taxon>
        <taxon>Actinomycetota</taxon>
        <taxon>Actinomycetes</taxon>
        <taxon>Mycobacteriales</taxon>
        <taxon>Nocardiaceae</taxon>
        <taxon>Rhodococcus</taxon>
    </lineage>
</organism>
<accession>A0A402C316</accession>
<reference evidence="1 2" key="1">
    <citation type="submission" date="2018-11" db="EMBL/GenBank/DDBJ databases">
        <title>Microbial catabolism of amino acid.</title>
        <authorList>
            <person name="Hibi M."/>
            <person name="Ogawa J."/>
        </authorList>
    </citation>
    <scope>NUCLEOTIDE SEQUENCE [LARGE SCALE GENOMIC DNA]</scope>
    <source>
        <strain evidence="1 2">C31-06</strain>
    </source>
</reference>
<proteinExistence type="predicted"/>
<dbReference type="EMBL" id="BHYM01000013">
    <property type="protein sequence ID" value="GCE37967.1"/>
    <property type="molecule type" value="Genomic_DNA"/>
</dbReference>
<comment type="caution">
    <text evidence="1">The sequence shown here is derived from an EMBL/GenBank/DDBJ whole genome shotgun (WGS) entry which is preliminary data.</text>
</comment>
<protein>
    <submittedName>
        <fullName evidence="1">Uncharacterized protein</fullName>
    </submittedName>
</protein>